<gene>
    <name evidence="1" type="ORF">OG327_18650</name>
</gene>
<organism evidence="1">
    <name type="scientific">Streptomyces sp. NBC_00049</name>
    <dbReference type="NCBI Taxonomy" id="2903617"/>
    <lineage>
        <taxon>Bacteria</taxon>
        <taxon>Bacillati</taxon>
        <taxon>Actinomycetota</taxon>
        <taxon>Actinomycetes</taxon>
        <taxon>Kitasatosporales</taxon>
        <taxon>Streptomycetaceae</taxon>
        <taxon>Streptomyces</taxon>
    </lineage>
</organism>
<dbReference type="EMBL" id="CP108264">
    <property type="protein sequence ID" value="WTU75173.1"/>
    <property type="molecule type" value="Genomic_DNA"/>
</dbReference>
<sequence length="214" mass="23185">MLTETTGRTAQDLAAELEGLRAVDWASVWAGPPQGGSPEFRAWCERYGWEPLTFDRQLTVRTATGGRLTFESGGFWNPVESLSHYGWQVKAGTAEENSAVLDLAAETWPEYLAAAAGVLNAPAWAGSWDAPDFPEPPAPGYWPDREFRLKTRRPYRFALWGAAGGSTTGSGVATEPFVALSQSIAFPTWAADMPGASAISLEVRPPVEVLRALR</sequence>
<evidence type="ECO:0000313" key="1">
    <source>
        <dbReference type="EMBL" id="WTU75173.1"/>
    </source>
</evidence>
<evidence type="ECO:0008006" key="2">
    <source>
        <dbReference type="Google" id="ProtNLM"/>
    </source>
</evidence>
<accession>A0AAU2JUM6</accession>
<reference evidence="1" key="1">
    <citation type="submission" date="2022-10" db="EMBL/GenBank/DDBJ databases">
        <title>The complete genomes of actinobacterial strains from the NBC collection.</title>
        <authorList>
            <person name="Joergensen T.S."/>
            <person name="Alvarez Arevalo M."/>
            <person name="Sterndorff E.B."/>
            <person name="Faurdal D."/>
            <person name="Vuksanovic O."/>
            <person name="Mourched A.-S."/>
            <person name="Charusanti P."/>
            <person name="Shaw S."/>
            <person name="Blin K."/>
            <person name="Weber T."/>
        </authorList>
    </citation>
    <scope>NUCLEOTIDE SEQUENCE</scope>
    <source>
        <strain evidence="1">NBC_00049</strain>
    </source>
</reference>
<protein>
    <recommendedName>
        <fullName evidence="2">DUF317 domain-containing protein</fullName>
    </recommendedName>
</protein>
<dbReference type="AlphaFoldDB" id="A0AAU2JUM6"/>
<proteinExistence type="predicted"/>
<name>A0AAU2JUM6_9ACTN</name>